<dbReference type="GO" id="GO:0004129">
    <property type="term" value="F:cytochrome-c oxidase activity"/>
    <property type="evidence" value="ECO:0007669"/>
    <property type="project" value="InterPro"/>
</dbReference>
<dbReference type="Gene3D" id="1.20.120.80">
    <property type="entry name" value="Cytochrome c oxidase, subunit III, four-helix bundle"/>
    <property type="match status" value="1"/>
</dbReference>
<evidence type="ECO:0000313" key="9">
    <source>
        <dbReference type="EMBL" id="SEJ14588.1"/>
    </source>
</evidence>
<dbReference type="Pfam" id="PF00510">
    <property type="entry name" value="COX3"/>
    <property type="match status" value="1"/>
</dbReference>
<dbReference type="SUPFAM" id="SSF81452">
    <property type="entry name" value="Cytochrome c oxidase subunit III-like"/>
    <property type="match status" value="1"/>
</dbReference>
<organism evidence="9 10">
    <name type="scientific">Paraburkholderia diazotrophica</name>
    <dbReference type="NCBI Taxonomy" id="667676"/>
    <lineage>
        <taxon>Bacteria</taxon>
        <taxon>Pseudomonadati</taxon>
        <taxon>Pseudomonadota</taxon>
        <taxon>Betaproteobacteria</taxon>
        <taxon>Burkholderiales</taxon>
        <taxon>Burkholderiaceae</taxon>
        <taxon>Paraburkholderia</taxon>
    </lineage>
</organism>
<name>A0A1H6WC92_9BURK</name>
<evidence type="ECO:0000256" key="6">
    <source>
        <dbReference type="RuleBase" id="RU003376"/>
    </source>
</evidence>
<dbReference type="EMBL" id="FNYE01000007">
    <property type="protein sequence ID" value="SEJ14588.1"/>
    <property type="molecule type" value="Genomic_DNA"/>
</dbReference>
<dbReference type="GO" id="GO:0019646">
    <property type="term" value="P:aerobic electron transport chain"/>
    <property type="evidence" value="ECO:0007669"/>
    <property type="project" value="InterPro"/>
</dbReference>
<keyword evidence="10" id="KW-1185">Reference proteome</keyword>
<dbReference type="STRING" id="667676.SAMN05192539_100756"/>
<keyword evidence="5 7" id="KW-0472">Membrane</keyword>
<dbReference type="PANTHER" id="PTHR11403:SF6">
    <property type="entry name" value="NITRIC OXIDE REDUCTASE SUBUNIT E"/>
    <property type="match status" value="1"/>
</dbReference>
<gene>
    <name evidence="9" type="ORF">SAMN05192539_100756</name>
</gene>
<evidence type="ECO:0000256" key="3">
    <source>
        <dbReference type="ARBA" id="ARBA00022692"/>
    </source>
</evidence>
<dbReference type="InterPro" id="IPR000298">
    <property type="entry name" value="Cyt_c_oxidase-like_su3"/>
</dbReference>
<dbReference type="OrthoDB" id="9810850at2"/>
<dbReference type="PROSITE" id="PS50253">
    <property type="entry name" value="COX3"/>
    <property type="match status" value="1"/>
</dbReference>
<keyword evidence="4 7" id="KW-1133">Transmembrane helix</keyword>
<evidence type="ECO:0000256" key="1">
    <source>
        <dbReference type="ARBA" id="ARBA00004141"/>
    </source>
</evidence>
<evidence type="ECO:0000256" key="4">
    <source>
        <dbReference type="ARBA" id="ARBA00022989"/>
    </source>
</evidence>
<feature type="transmembrane region" description="Helical" evidence="7">
    <location>
        <begin position="60"/>
        <end position="81"/>
    </location>
</feature>
<evidence type="ECO:0000259" key="8">
    <source>
        <dbReference type="PROSITE" id="PS50253"/>
    </source>
</evidence>
<feature type="transmembrane region" description="Helical" evidence="7">
    <location>
        <begin position="143"/>
        <end position="169"/>
    </location>
</feature>
<keyword evidence="3 6" id="KW-0812">Transmembrane</keyword>
<dbReference type="InterPro" id="IPR024791">
    <property type="entry name" value="Cyt_c/ubiquinol_Oxase_su3"/>
</dbReference>
<proteinExistence type="inferred from homology"/>
<comment type="subcellular location">
    <subcellularLocation>
        <location evidence="6">Cell membrane</location>
        <topology evidence="6">Multi-pass membrane protein</topology>
    </subcellularLocation>
    <subcellularLocation>
        <location evidence="1">Membrane</location>
        <topology evidence="1">Multi-pass membrane protein</topology>
    </subcellularLocation>
</comment>
<sequence length="213" mass="23718">MTLHAEQFDTAAQQEAASTLGMWTFLATELMFFGPLFLGYHYGRMHFAEGFAAASRHTDIMLGTINTAVLLTSSMLMAIAVQARKMDAVRLAACMLFFTAALGAVFLVIKGTEYWTEWHEHLVPGSGFAFPDSRHADAAQLFYFLYFGMTGLHALHLIVGSIMVVVFALGLSRGERRFAAAERIEVAGLYWHFVDIVWIFLYPLLYLVGRSSG</sequence>
<comment type="similarity">
    <text evidence="2 6">Belongs to the cytochrome c oxidase subunit 3 family.</text>
</comment>
<dbReference type="RefSeq" id="WP_090865286.1">
    <property type="nucleotide sequence ID" value="NZ_FNYE01000007.1"/>
</dbReference>
<evidence type="ECO:0000256" key="7">
    <source>
        <dbReference type="SAM" id="Phobius"/>
    </source>
</evidence>
<feature type="transmembrane region" description="Helical" evidence="7">
    <location>
        <begin position="189"/>
        <end position="208"/>
    </location>
</feature>
<feature type="domain" description="Heme-copper oxidase subunit III family profile" evidence="8">
    <location>
        <begin position="20"/>
        <end position="210"/>
    </location>
</feature>
<evidence type="ECO:0000313" key="10">
    <source>
        <dbReference type="Proteomes" id="UP000198866"/>
    </source>
</evidence>
<dbReference type="GO" id="GO:0005886">
    <property type="term" value="C:plasma membrane"/>
    <property type="evidence" value="ECO:0007669"/>
    <property type="project" value="UniProtKB-SubCell"/>
</dbReference>
<dbReference type="Proteomes" id="UP000198866">
    <property type="component" value="Unassembled WGS sequence"/>
</dbReference>
<dbReference type="InterPro" id="IPR035973">
    <property type="entry name" value="Cyt_c_oxidase_su3-like_sf"/>
</dbReference>
<feature type="transmembrane region" description="Helical" evidence="7">
    <location>
        <begin position="20"/>
        <end position="40"/>
    </location>
</feature>
<evidence type="ECO:0000256" key="2">
    <source>
        <dbReference type="ARBA" id="ARBA00010581"/>
    </source>
</evidence>
<dbReference type="AlphaFoldDB" id="A0A1H6WC92"/>
<dbReference type="InterPro" id="IPR013833">
    <property type="entry name" value="Cyt_c_oxidase_su3_a-hlx"/>
</dbReference>
<dbReference type="PANTHER" id="PTHR11403">
    <property type="entry name" value="CYTOCHROME C OXIDASE SUBUNIT III"/>
    <property type="match status" value="1"/>
</dbReference>
<accession>A0A1H6WC92</accession>
<protein>
    <submittedName>
        <fullName evidence="9">Cytochrome c oxidase subunit 3</fullName>
    </submittedName>
</protein>
<feature type="transmembrane region" description="Helical" evidence="7">
    <location>
        <begin position="88"/>
        <end position="109"/>
    </location>
</feature>
<reference evidence="10" key="1">
    <citation type="submission" date="2016-10" db="EMBL/GenBank/DDBJ databases">
        <authorList>
            <person name="Varghese N."/>
            <person name="Submissions S."/>
        </authorList>
    </citation>
    <scope>NUCLEOTIDE SEQUENCE [LARGE SCALE GENOMIC DNA]</scope>
    <source>
        <strain evidence="10">LMG 26031</strain>
    </source>
</reference>
<evidence type="ECO:0000256" key="5">
    <source>
        <dbReference type="ARBA" id="ARBA00023136"/>
    </source>
</evidence>